<keyword evidence="3" id="KW-1185">Reference proteome</keyword>
<protein>
    <recommendedName>
        <fullName evidence="1">Glucose-6-phosphate dehydrogenase C-terminal domain-containing protein</fullName>
    </recommendedName>
</protein>
<dbReference type="GO" id="GO:0050661">
    <property type="term" value="F:NADP binding"/>
    <property type="evidence" value="ECO:0007669"/>
    <property type="project" value="InterPro"/>
</dbReference>
<reference evidence="2 3" key="1">
    <citation type="submission" date="2018-02" db="EMBL/GenBank/DDBJ databases">
        <authorList>
            <person name="Cohen D.B."/>
            <person name="Kent A.D."/>
        </authorList>
    </citation>
    <scope>NUCLEOTIDE SEQUENCE [LARGE SCALE GENOMIC DNA]</scope>
    <source>
        <strain evidence="2">1</strain>
    </source>
</reference>
<dbReference type="Gene3D" id="3.40.50.720">
    <property type="entry name" value="NAD(P)-binding Rossmann-like Domain"/>
    <property type="match status" value="1"/>
</dbReference>
<dbReference type="AlphaFoldDB" id="A0A2N9JCE3"/>
<proteinExistence type="predicted"/>
<evidence type="ECO:0000259" key="1">
    <source>
        <dbReference type="Pfam" id="PF02781"/>
    </source>
</evidence>
<dbReference type="Proteomes" id="UP000238164">
    <property type="component" value="Chromosome 1"/>
</dbReference>
<organism evidence="2 3">
    <name type="scientific">Micropruina glycogenica</name>
    <dbReference type="NCBI Taxonomy" id="75385"/>
    <lineage>
        <taxon>Bacteria</taxon>
        <taxon>Bacillati</taxon>
        <taxon>Actinomycetota</taxon>
        <taxon>Actinomycetes</taxon>
        <taxon>Propionibacteriales</taxon>
        <taxon>Nocardioidaceae</taxon>
        <taxon>Micropruina</taxon>
    </lineage>
</organism>
<feature type="domain" description="Glucose-6-phosphate dehydrogenase C-terminal" evidence="1">
    <location>
        <begin position="9"/>
        <end position="68"/>
    </location>
</feature>
<dbReference type="GO" id="GO:0004345">
    <property type="term" value="F:glucose-6-phosphate dehydrogenase activity"/>
    <property type="evidence" value="ECO:0007669"/>
    <property type="project" value="InterPro"/>
</dbReference>
<dbReference type="SUPFAM" id="SSF55347">
    <property type="entry name" value="Glyceraldehyde-3-phosphate dehydrogenase-like, C-terminal domain"/>
    <property type="match status" value="1"/>
</dbReference>
<dbReference type="RefSeq" id="WP_197710065.1">
    <property type="nucleotide sequence ID" value="NZ_BAAAGO010000066.1"/>
</dbReference>
<evidence type="ECO:0000313" key="3">
    <source>
        <dbReference type="Proteomes" id="UP000238164"/>
    </source>
</evidence>
<dbReference type="EMBL" id="LT985188">
    <property type="protein sequence ID" value="SPD85781.1"/>
    <property type="molecule type" value="Genomic_DNA"/>
</dbReference>
<sequence>MLTADLGNSPVRPYGQILAHIMDGDPLLSVRDDVAEDLWRILTPVMKAWDDGTVPMDTYRAGSSGPTSWR</sequence>
<dbReference type="GO" id="GO:0006006">
    <property type="term" value="P:glucose metabolic process"/>
    <property type="evidence" value="ECO:0007669"/>
    <property type="project" value="InterPro"/>
</dbReference>
<dbReference type="Gene3D" id="3.30.360.10">
    <property type="entry name" value="Dihydrodipicolinate Reductase, domain 2"/>
    <property type="match status" value="1"/>
</dbReference>
<evidence type="ECO:0000313" key="2">
    <source>
        <dbReference type="EMBL" id="SPD85781.1"/>
    </source>
</evidence>
<dbReference type="Pfam" id="PF02781">
    <property type="entry name" value="G6PD_C"/>
    <property type="match status" value="1"/>
</dbReference>
<dbReference type="InterPro" id="IPR022675">
    <property type="entry name" value="G6P_DH_C"/>
</dbReference>
<name>A0A2N9JCE3_9ACTN</name>
<accession>A0A2N9JCE3</accession>
<gene>
    <name evidence="2" type="ORF">MPLG2_0745</name>
</gene>
<dbReference type="KEGG" id="mgg:MPLG2_0745"/>